<dbReference type="InterPro" id="IPR008914">
    <property type="entry name" value="PEBP"/>
</dbReference>
<protein>
    <recommendedName>
        <fullName evidence="3">PEBP-like protein</fullName>
    </recommendedName>
</protein>
<dbReference type="InterPro" id="IPR049556">
    <property type="entry name" value="PhiB"/>
</dbReference>
<dbReference type="Pfam" id="PF01161">
    <property type="entry name" value="PBP"/>
    <property type="match status" value="1"/>
</dbReference>
<dbReference type="CDD" id="cd00457">
    <property type="entry name" value="PEBP"/>
    <property type="match status" value="1"/>
</dbReference>
<gene>
    <name evidence="1" type="ORF">LTR25_006963</name>
</gene>
<keyword evidence="2" id="KW-1185">Reference proteome</keyword>
<dbReference type="SUPFAM" id="SSF49777">
    <property type="entry name" value="PEBP-like"/>
    <property type="match status" value="1"/>
</dbReference>
<dbReference type="PANTHER" id="PTHR30289">
    <property type="entry name" value="UNCHARACTERIZED PROTEIN YBCL-RELATED"/>
    <property type="match status" value="1"/>
</dbReference>
<proteinExistence type="predicted"/>
<name>A0AAV9Q2R5_9PEZI</name>
<organism evidence="1 2">
    <name type="scientific">Vermiconidia calcicola</name>
    <dbReference type="NCBI Taxonomy" id="1690605"/>
    <lineage>
        <taxon>Eukaryota</taxon>
        <taxon>Fungi</taxon>
        <taxon>Dikarya</taxon>
        <taxon>Ascomycota</taxon>
        <taxon>Pezizomycotina</taxon>
        <taxon>Dothideomycetes</taxon>
        <taxon>Dothideomycetidae</taxon>
        <taxon>Mycosphaerellales</taxon>
        <taxon>Extremaceae</taxon>
        <taxon>Vermiconidia</taxon>
    </lineage>
</organism>
<dbReference type="Proteomes" id="UP001345827">
    <property type="component" value="Unassembled WGS sequence"/>
</dbReference>
<dbReference type="InterPro" id="IPR036610">
    <property type="entry name" value="PEBP-like_sf"/>
</dbReference>
<reference evidence="1 2" key="1">
    <citation type="submission" date="2023-06" db="EMBL/GenBank/DDBJ databases">
        <title>Black Yeasts Isolated from many extreme environments.</title>
        <authorList>
            <person name="Coleine C."/>
            <person name="Stajich J.E."/>
            <person name="Selbmann L."/>
        </authorList>
    </citation>
    <scope>NUCLEOTIDE SEQUENCE [LARGE SCALE GENOMIC DNA]</scope>
    <source>
        <strain evidence="1 2">CCFEE 5887</strain>
    </source>
</reference>
<evidence type="ECO:0008006" key="3">
    <source>
        <dbReference type="Google" id="ProtNLM"/>
    </source>
</evidence>
<dbReference type="AlphaFoldDB" id="A0AAV9Q2R5"/>
<comment type="caution">
    <text evidence="1">The sequence shown here is derived from an EMBL/GenBank/DDBJ whole genome shotgun (WGS) entry which is preliminary data.</text>
</comment>
<sequence>MSILRYLEYYLARLLFNQKGRDAKLFTNDNPTLFADIPKNILITSPEVGPSGSHLSIEHSQLGTSKFPELSWSLAPNTGISQADIKEYILLVEDPDAPLPLVPNHGLYYAIAPTKTHVGPEDLQVDTTTHQTGEGKWLKGGFRLGKNLRGSIYSGPRPPVGHGEHRYFFQVIALNEKLDLDKLKPVATKAELKEAIRGKIIGYGVWIGIFENKWA</sequence>
<dbReference type="Gene3D" id="3.90.280.10">
    <property type="entry name" value="PEBP-like"/>
    <property type="match status" value="1"/>
</dbReference>
<accession>A0AAV9Q2R5</accession>
<dbReference type="EMBL" id="JAXLQG010000012">
    <property type="protein sequence ID" value="KAK5533983.1"/>
    <property type="molecule type" value="Genomic_DNA"/>
</dbReference>
<evidence type="ECO:0000313" key="2">
    <source>
        <dbReference type="Proteomes" id="UP001345827"/>
    </source>
</evidence>
<evidence type="ECO:0000313" key="1">
    <source>
        <dbReference type="EMBL" id="KAK5533983.1"/>
    </source>
</evidence>
<dbReference type="PANTHER" id="PTHR30289:SF1">
    <property type="entry name" value="PEBP (PHOSPHATIDYLETHANOLAMINE-BINDING PROTEIN) FAMILY PROTEIN"/>
    <property type="match status" value="1"/>
</dbReference>